<dbReference type="RefSeq" id="WP_105069916.1">
    <property type="nucleotide sequence ID" value="NZ_MTPW01000001.1"/>
</dbReference>
<reference evidence="5 6" key="1">
    <citation type="submission" date="2017-01" db="EMBL/GenBank/DDBJ databases">
        <title>Trade-off between light-utilization and light-protection in marine flavobacteria.</title>
        <authorList>
            <person name="Kumagai Y."/>
            <person name="Yoshizawa S."/>
            <person name="Kogure K."/>
            <person name="Iwasaki W."/>
        </authorList>
    </citation>
    <scope>NUCLEOTIDE SEQUENCE [LARGE SCALE GENOMIC DNA]</scope>
    <source>
        <strain evidence="5 6">KCTC 32109</strain>
    </source>
</reference>
<dbReference type="Gene3D" id="1.50.10.100">
    <property type="entry name" value="Chondroitin AC/alginate lyase"/>
    <property type="match status" value="1"/>
</dbReference>
<evidence type="ECO:0000259" key="4">
    <source>
        <dbReference type="Pfam" id="PF05426"/>
    </source>
</evidence>
<protein>
    <recommendedName>
        <fullName evidence="4">Alginate lyase domain-containing protein</fullName>
    </recommendedName>
</protein>
<dbReference type="GO" id="GO:0042597">
    <property type="term" value="C:periplasmic space"/>
    <property type="evidence" value="ECO:0007669"/>
    <property type="project" value="InterPro"/>
</dbReference>
<dbReference type="EMBL" id="MTPW01000001">
    <property type="protein sequence ID" value="PQJ30739.1"/>
    <property type="molecule type" value="Genomic_DNA"/>
</dbReference>
<dbReference type="InterPro" id="IPR008397">
    <property type="entry name" value="Alginate_lyase_dom"/>
</dbReference>
<evidence type="ECO:0000313" key="5">
    <source>
        <dbReference type="EMBL" id="PQJ30739.1"/>
    </source>
</evidence>
<dbReference type="OrthoDB" id="7210452at2"/>
<keyword evidence="2" id="KW-0456">Lyase</keyword>
<feature type="signal peptide" evidence="3">
    <location>
        <begin position="1"/>
        <end position="36"/>
    </location>
</feature>
<dbReference type="GO" id="GO:0016829">
    <property type="term" value="F:lyase activity"/>
    <property type="evidence" value="ECO:0007669"/>
    <property type="project" value="UniProtKB-KW"/>
</dbReference>
<dbReference type="SUPFAM" id="SSF48230">
    <property type="entry name" value="Chondroitin AC/alginate lyase"/>
    <property type="match status" value="1"/>
</dbReference>
<name>A0A2S7U6V7_9FLAO</name>
<evidence type="ECO:0000256" key="3">
    <source>
        <dbReference type="SAM" id="SignalP"/>
    </source>
</evidence>
<sequence>MPVNYKFINDIFKNKALIIRNLMLLTLLAHSSITRAQNVNQDINTGAFQELEHKKSLIKTGDKKAVIAYQRLIEKADSLLTIEPFSVVHKTGVPPSNSKHDYMSIGPYWWPNPETENGLPYIRKDGEINPETRNNFTDFVEKKNFIDAIGELTEAYYLSDEKKYVHKGIELINVWFLDDATKMNPNVNYGQYVPGKSIGRCFGIIEFSGLKNITRFLQLAKSRNTLDKNTEKGMHQWFTDYSNWLQNSKLGKEAQTRENNHGTHYDLQLLDILWYLNQEDAVKEHLTTITKSRIFSQIEPDGSQPLELKRTKSFSYSTMNLHGFIKLVRLGEKVGVHLWSFQSEDGRSLKKAYQYMVPYLTKEKEWKYKQISSIKSSEGKLIEDLNYVSQTLKDYSFDHILAQLRQQNYSH</sequence>
<dbReference type="Pfam" id="PF05426">
    <property type="entry name" value="Alginate_lyase"/>
    <property type="match status" value="1"/>
</dbReference>
<feature type="domain" description="Alginate lyase" evidence="4">
    <location>
        <begin position="91"/>
        <end position="366"/>
    </location>
</feature>
<proteinExistence type="predicted"/>
<accession>A0A2S7U6V7</accession>
<dbReference type="AlphaFoldDB" id="A0A2S7U6V7"/>
<evidence type="ECO:0000313" key="6">
    <source>
        <dbReference type="Proteomes" id="UP000239747"/>
    </source>
</evidence>
<keyword evidence="1 3" id="KW-0732">Signal</keyword>
<dbReference type="Proteomes" id="UP000239747">
    <property type="component" value="Unassembled WGS sequence"/>
</dbReference>
<comment type="caution">
    <text evidence="5">The sequence shown here is derived from an EMBL/GenBank/DDBJ whole genome shotgun (WGS) entry which is preliminary data.</text>
</comment>
<organism evidence="5 6">
    <name type="scientific">Nonlabens arenilitoris</name>
    <dbReference type="NCBI Taxonomy" id="1217969"/>
    <lineage>
        <taxon>Bacteria</taxon>
        <taxon>Pseudomonadati</taxon>
        <taxon>Bacteroidota</taxon>
        <taxon>Flavobacteriia</taxon>
        <taxon>Flavobacteriales</taxon>
        <taxon>Flavobacteriaceae</taxon>
        <taxon>Nonlabens</taxon>
    </lineage>
</organism>
<feature type="chain" id="PRO_5015604670" description="Alginate lyase domain-containing protein" evidence="3">
    <location>
        <begin position="37"/>
        <end position="411"/>
    </location>
</feature>
<evidence type="ECO:0000256" key="2">
    <source>
        <dbReference type="ARBA" id="ARBA00023239"/>
    </source>
</evidence>
<dbReference type="InterPro" id="IPR008929">
    <property type="entry name" value="Chondroitin_lyas"/>
</dbReference>
<evidence type="ECO:0000256" key="1">
    <source>
        <dbReference type="ARBA" id="ARBA00022729"/>
    </source>
</evidence>
<keyword evidence="6" id="KW-1185">Reference proteome</keyword>
<gene>
    <name evidence="5" type="ORF">BST92_01815</name>
</gene>